<evidence type="ECO:0000256" key="3">
    <source>
        <dbReference type="ARBA" id="ARBA00022525"/>
    </source>
</evidence>
<dbReference type="Proteomes" id="UP001303473">
    <property type="component" value="Unassembled WGS sequence"/>
</dbReference>
<evidence type="ECO:0000256" key="9">
    <source>
        <dbReference type="ARBA" id="ARBA00023033"/>
    </source>
</evidence>
<evidence type="ECO:0000256" key="2">
    <source>
        <dbReference type="ARBA" id="ARBA00004613"/>
    </source>
</evidence>
<keyword evidence="6" id="KW-0136">Cellulose degradation</keyword>
<dbReference type="EC" id="1.14.99.56" evidence="15"/>
<dbReference type="InterPro" id="IPR005103">
    <property type="entry name" value="AA9_LPMO"/>
</dbReference>
<keyword evidence="19" id="KW-1185">Reference proteome</keyword>
<keyword evidence="4" id="KW-0479">Metal-binding</keyword>
<dbReference type="CDD" id="cd21175">
    <property type="entry name" value="LPMO_AA9"/>
    <property type="match status" value="1"/>
</dbReference>
<evidence type="ECO:0000256" key="11">
    <source>
        <dbReference type="ARBA" id="ARBA00023277"/>
    </source>
</evidence>
<evidence type="ECO:0000256" key="13">
    <source>
        <dbReference type="ARBA" id="ARBA00044502"/>
    </source>
</evidence>
<name>A0AAN6NHA3_9PEZI</name>
<comment type="cofactor">
    <cofactor evidence="1">
        <name>Cu(2+)</name>
        <dbReference type="ChEBI" id="CHEBI:29036"/>
    </cofactor>
</comment>
<feature type="region of interest" description="Disordered" evidence="16">
    <location>
        <begin position="329"/>
        <end position="364"/>
    </location>
</feature>
<evidence type="ECO:0000313" key="19">
    <source>
        <dbReference type="Proteomes" id="UP001303473"/>
    </source>
</evidence>
<dbReference type="Pfam" id="PF03443">
    <property type="entry name" value="AA9"/>
    <property type="match status" value="1"/>
</dbReference>
<dbReference type="PANTHER" id="PTHR33353">
    <property type="entry name" value="PUTATIVE (AFU_ORTHOLOGUE AFUA_1G12560)-RELATED"/>
    <property type="match status" value="1"/>
</dbReference>
<comment type="similarity">
    <text evidence="13">Belongs to the polysaccharide monooxygenase AA9 family.</text>
</comment>
<evidence type="ECO:0000313" key="18">
    <source>
        <dbReference type="EMBL" id="KAK3945495.1"/>
    </source>
</evidence>
<reference evidence="19" key="1">
    <citation type="journal article" date="2023" name="Mol. Phylogenet. Evol.">
        <title>Genome-scale phylogeny and comparative genomics of the fungal order Sordariales.</title>
        <authorList>
            <person name="Hensen N."/>
            <person name="Bonometti L."/>
            <person name="Westerberg I."/>
            <person name="Brannstrom I.O."/>
            <person name="Guillou S."/>
            <person name="Cros-Aarteil S."/>
            <person name="Calhoun S."/>
            <person name="Haridas S."/>
            <person name="Kuo A."/>
            <person name="Mondo S."/>
            <person name="Pangilinan J."/>
            <person name="Riley R."/>
            <person name="LaButti K."/>
            <person name="Andreopoulos B."/>
            <person name="Lipzen A."/>
            <person name="Chen C."/>
            <person name="Yan M."/>
            <person name="Daum C."/>
            <person name="Ng V."/>
            <person name="Clum A."/>
            <person name="Steindorff A."/>
            <person name="Ohm R.A."/>
            <person name="Martin F."/>
            <person name="Silar P."/>
            <person name="Natvig D.O."/>
            <person name="Lalanne C."/>
            <person name="Gautier V."/>
            <person name="Ament-Velasquez S.L."/>
            <person name="Kruys A."/>
            <person name="Hutchinson M.I."/>
            <person name="Powell A.J."/>
            <person name="Barry K."/>
            <person name="Miller A.N."/>
            <person name="Grigoriev I.V."/>
            <person name="Debuchy R."/>
            <person name="Gladieux P."/>
            <person name="Hiltunen Thoren M."/>
            <person name="Johannesson H."/>
        </authorList>
    </citation>
    <scope>NUCLEOTIDE SEQUENCE [LARGE SCALE GENOMIC DNA]</scope>
    <source>
        <strain evidence="19">CBS 340.73</strain>
    </source>
</reference>
<comment type="catalytic activity">
    <reaction evidence="14">
        <text>[(1-&gt;4)-beta-D-glucosyl]n+m + reduced acceptor + O2 = 4-dehydro-beta-D-glucosyl-[(1-&gt;4)-beta-D-glucosyl]n-1 + [(1-&gt;4)-beta-D-glucosyl]m + acceptor + H2O.</text>
        <dbReference type="EC" id="1.14.99.56"/>
    </reaction>
</comment>
<dbReference type="EMBL" id="MU853754">
    <property type="protein sequence ID" value="KAK3945495.1"/>
    <property type="molecule type" value="Genomic_DNA"/>
</dbReference>
<dbReference type="GO" id="GO:0004497">
    <property type="term" value="F:monooxygenase activity"/>
    <property type="evidence" value="ECO:0007669"/>
    <property type="project" value="UniProtKB-KW"/>
</dbReference>
<evidence type="ECO:0000256" key="4">
    <source>
        <dbReference type="ARBA" id="ARBA00022723"/>
    </source>
</evidence>
<keyword evidence="3" id="KW-0964">Secreted</keyword>
<sequence>MPSFTSKTLLTAVAGAASVAAHGHVNNIVINGVSYQGYDPTSFPYMSNPPTVVGWTASDTDNGFVAPDSFGSADIICHKSATNAGGHAVVAAGDKVFIQWNTWPESHHGPVIDYLANCGTAGCESVDKTTLEFFKIDEVGLVDDSVVPGTWGSDQLIANNNSWLVEIPPTIAPGFYVLRHEIIALHSAGSTNGAQNYPQCFNLQVTGGGSDAPAGTLGESLYTETDAGILVNIYQSLSTYDIPGPTLISGAVSVSQTSSVITASASAVTGSAAAAAAAVATSVAAATTSAAVAETTSAAAAAADDAADSSSTTTTTTAAAAVSTSAAAAASTQTQTPKPKAGGGCGGGAAAKQRQHPRDLAIIN</sequence>
<dbReference type="InterPro" id="IPR049892">
    <property type="entry name" value="AA9"/>
</dbReference>
<keyword evidence="10" id="KW-1015">Disulfide bond</keyword>
<dbReference type="GO" id="GO:0030245">
    <property type="term" value="P:cellulose catabolic process"/>
    <property type="evidence" value="ECO:0007669"/>
    <property type="project" value="UniProtKB-KW"/>
</dbReference>
<evidence type="ECO:0000256" key="12">
    <source>
        <dbReference type="ARBA" id="ARBA00023326"/>
    </source>
</evidence>
<keyword evidence="18" id="KW-0378">Hydrolase</keyword>
<evidence type="ECO:0000256" key="14">
    <source>
        <dbReference type="ARBA" id="ARBA00045077"/>
    </source>
</evidence>
<evidence type="ECO:0000259" key="17">
    <source>
        <dbReference type="Pfam" id="PF03443"/>
    </source>
</evidence>
<evidence type="ECO:0000256" key="7">
    <source>
        <dbReference type="ARBA" id="ARBA00023002"/>
    </source>
</evidence>
<keyword evidence="7" id="KW-0560">Oxidoreductase</keyword>
<dbReference type="GO" id="GO:0016787">
    <property type="term" value="F:hydrolase activity"/>
    <property type="evidence" value="ECO:0007669"/>
    <property type="project" value="UniProtKB-KW"/>
</dbReference>
<accession>A0AAN6NHA3</accession>
<dbReference type="GO" id="GO:0046872">
    <property type="term" value="F:metal ion binding"/>
    <property type="evidence" value="ECO:0007669"/>
    <property type="project" value="UniProtKB-KW"/>
</dbReference>
<dbReference type="AlphaFoldDB" id="A0AAN6NHA3"/>
<proteinExistence type="inferred from homology"/>
<gene>
    <name evidence="18" type="ORF">QBC46DRAFT_455277</name>
</gene>
<keyword evidence="9" id="KW-0503">Monooxygenase</keyword>
<comment type="caution">
    <text evidence="18">The sequence shown here is derived from an EMBL/GenBank/DDBJ whole genome shotgun (WGS) entry which is preliminary data.</text>
</comment>
<dbReference type="PANTHER" id="PTHR33353:SF36">
    <property type="entry name" value="ENDO-BETA-1,4-GLUCANASE D"/>
    <property type="match status" value="1"/>
</dbReference>
<organism evidence="18 19">
    <name type="scientific">Diplogelasinospora grovesii</name>
    <dbReference type="NCBI Taxonomy" id="303347"/>
    <lineage>
        <taxon>Eukaryota</taxon>
        <taxon>Fungi</taxon>
        <taxon>Dikarya</taxon>
        <taxon>Ascomycota</taxon>
        <taxon>Pezizomycotina</taxon>
        <taxon>Sordariomycetes</taxon>
        <taxon>Sordariomycetidae</taxon>
        <taxon>Sordariales</taxon>
        <taxon>Diplogelasinosporaceae</taxon>
        <taxon>Diplogelasinospora</taxon>
    </lineage>
</organism>
<keyword evidence="8" id="KW-0186">Copper</keyword>
<keyword evidence="5" id="KW-0732">Signal</keyword>
<protein>
    <recommendedName>
        <fullName evidence="15">lytic cellulose monooxygenase (C4-dehydrogenating)</fullName>
        <ecNumber evidence="15">1.14.99.56</ecNumber>
    </recommendedName>
</protein>
<keyword evidence="12" id="KW-0624">Polysaccharide degradation</keyword>
<evidence type="ECO:0000256" key="15">
    <source>
        <dbReference type="ARBA" id="ARBA00047174"/>
    </source>
</evidence>
<keyword evidence="11" id="KW-0119">Carbohydrate metabolism</keyword>
<dbReference type="Gene3D" id="2.70.50.70">
    <property type="match status" value="1"/>
</dbReference>
<evidence type="ECO:0000256" key="10">
    <source>
        <dbReference type="ARBA" id="ARBA00023157"/>
    </source>
</evidence>
<evidence type="ECO:0000256" key="1">
    <source>
        <dbReference type="ARBA" id="ARBA00001973"/>
    </source>
</evidence>
<dbReference type="GO" id="GO:0005576">
    <property type="term" value="C:extracellular region"/>
    <property type="evidence" value="ECO:0007669"/>
    <property type="project" value="UniProtKB-SubCell"/>
</dbReference>
<evidence type="ECO:0000256" key="8">
    <source>
        <dbReference type="ARBA" id="ARBA00023008"/>
    </source>
</evidence>
<evidence type="ECO:0000256" key="16">
    <source>
        <dbReference type="SAM" id="MobiDB-lite"/>
    </source>
</evidence>
<comment type="subcellular location">
    <subcellularLocation>
        <location evidence="2">Secreted</location>
    </subcellularLocation>
</comment>
<feature type="domain" description="Auxiliary Activity family 9 catalytic" evidence="17">
    <location>
        <begin position="22"/>
        <end position="239"/>
    </location>
</feature>
<evidence type="ECO:0000256" key="6">
    <source>
        <dbReference type="ARBA" id="ARBA00023001"/>
    </source>
</evidence>
<evidence type="ECO:0000256" key="5">
    <source>
        <dbReference type="ARBA" id="ARBA00022729"/>
    </source>
</evidence>